<protein>
    <submittedName>
        <fullName evidence="1">Uncharacterized protein</fullName>
    </submittedName>
</protein>
<accession>A0A8J8P3L2</accession>
<organism evidence="1 2">
    <name type="scientific">Halteria grandinella</name>
    <dbReference type="NCBI Taxonomy" id="5974"/>
    <lineage>
        <taxon>Eukaryota</taxon>
        <taxon>Sar</taxon>
        <taxon>Alveolata</taxon>
        <taxon>Ciliophora</taxon>
        <taxon>Intramacronucleata</taxon>
        <taxon>Spirotrichea</taxon>
        <taxon>Stichotrichia</taxon>
        <taxon>Sporadotrichida</taxon>
        <taxon>Halteriidae</taxon>
        <taxon>Halteria</taxon>
    </lineage>
</organism>
<reference evidence="1" key="1">
    <citation type="submission" date="2019-06" db="EMBL/GenBank/DDBJ databases">
        <authorList>
            <person name="Zheng W."/>
        </authorList>
    </citation>
    <scope>NUCLEOTIDE SEQUENCE</scope>
    <source>
        <strain evidence="1">QDHG01</strain>
    </source>
</reference>
<name>A0A8J8P3L2_HALGN</name>
<dbReference type="EMBL" id="RRYP01000434">
    <property type="protein sequence ID" value="TNV87442.1"/>
    <property type="molecule type" value="Genomic_DNA"/>
</dbReference>
<evidence type="ECO:0000313" key="1">
    <source>
        <dbReference type="EMBL" id="TNV87442.1"/>
    </source>
</evidence>
<comment type="caution">
    <text evidence="1">The sequence shown here is derived from an EMBL/GenBank/DDBJ whole genome shotgun (WGS) entry which is preliminary data.</text>
</comment>
<dbReference type="AlphaFoldDB" id="A0A8J8P3L2"/>
<proteinExistence type="predicted"/>
<sequence length="88" mass="10498">MSVLIILTHHLLSTKMRLELITEAFGFSQVSKLEEEIFSTRCVADIFMETIIYNYNISRCHFCFSSFVFNIDHKIQMISFLHLQYYHI</sequence>
<keyword evidence="2" id="KW-1185">Reference proteome</keyword>
<evidence type="ECO:0000313" key="2">
    <source>
        <dbReference type="Proteomes" id="UP000785679"/>
    </source>
</evidence>
<dbReference type="Proteomes" id="UP000785679">
    <property type="component" value="Unassembled WGS sequence"/>
</dbReference>
<gene>
    <name evidence="1" type="ORF">FGO68_gene5331</name>
</gene>